<evidence type="ECO:0000256" key="2">
    <source>
        <dbReference type="SAM" id="MobiDB-lite"/>
    </source>
</evidence>
<keyword evidence="1" id="KW-0175">Coiled coil</keyword>
<evidence type="ECO:0000313" key="4">
    <source>
        <dbReference type="Proteomes" id="UP001159364"/>
    </source>
</evidence>
<name>A0AAV8TBP7_9ROSI</name>
<dbReference type="Proteomes" id="UP001159364">
    <property type="component" value="Linkage Group LG05"/>
</dbReference>
<sequence length="190" mass="21362">MVIQTTAGLSTCLRSVKLKLWYKEELVNFVANEDAIDVELQRRSKETEDGVVFLSEELDQDSFQDSGFDFPSSIQIIRNLMADKVSLAIEVSGVLESRIAERDSAMKEFKLAKAGLESRTQRLENEMSELQSALGKERLRERVRELAGHNVFSPDGSVFFSSEGNRKQKYGNTFGAANQPSDFKDGGRNR</sequence>
<dbReference type="PANTHER" id="PTHR47491:SF5">
    <property type="entry name" value="CAP-GLY DOMAIN LINKER"/>
    <property type="match status" value="1"/>
</dbReference>
<evidence type="ECO:0000313" key="3">
    <source>
        <dbReference type="EMBL" id="KAJ8764287.1"/>
    </source>
</evidence>
<reference evidence="3 4" key="1">
    <citation type="submission" date="2021-09" db="EMBL/GenBank/DDBJ databases">
        <title>Genomic insights and catalytic innovation underlie evolution of tropane alkaloids biosynthesis.</title>
        <authorList>
            <person name="Wang Y.-J."/>
            <person name="Tian T."/>
            <person name="Huang J.-P."/>
            <person name="Huang S.-X."/>
        </authorList>
    </citation>
    <scope>NUCLEOTIDE SEQUENCE [LARGE SCALE GENOMIC DNA]</scope>
    <source>
        <strain evidence="3">KIB-2018</strain>
        <tissue evidence="3">Leaf</tissue>
    </source>
</reference>
<organism evidence="3 4">
    <name type="scientific">Erythroxylum novogranatense</name>
    <dbReference type="NCBI Taxonomy" id="1862640"/>
    <lineage>
        <taxon>Eukaryota</taxon>
        <taxon>Viridiplantae</taxon>
        <taxon>Streptophyta</taxon>
        <taxon>Embryophyta</taxon>
        <taxon>Tracheophyta</taxon>
        <taxon>Spermatophyta</taxon>
        <taxon>Magnoliopsida</taxon>
        <taxon>eudicotyledons</taxon>
        <taxon>Gunneridae</taxon>
        <taxon>Pentapetalae</taxon>
        <taxon>rosids</taxon>
        <taxon>fabids</taxon>
        <taxon>Malpighiales</taxon>
        <taxon>Erythroxylaceae</taxon>
        <taxon>Erythroxylum</taxon>
    </lineage>
</organism>
<evidence type="ECO:0000256" key="1">
    <source>
        <dbReference type="SAM" id="Coils"/>
    </source>
</evidence>
<keyword evidence="4" id="KW-1185">Reference proteome</keyword>
<protein>
    <submittedName>
        <fullName evidence="3">Uncharacterized protein</fullName>
    </submittedName>
</protein>
<dbReference type="EMBL" id="JAIWQS010000005">
    <property type="protein sequence ID" value="KAJ8764287.1"/>
    <property type="molecule type" value="Genomic_DNA"/>
</dbReference>
<feature type="region of interest" description="Disordered" evidence="2">
    <location>
        <begin position="169"/>
        <end position="190"/>
    </location>
</feature>
<accession>A0AAV8TBP7</accession>
<proteinExistence type="predicted"/>
<dbReference type="PANTHER" id="PTHR47491">
    <property type="entry name" value="CAP-GLY DOMAIN LINKER"/>
    <property type="match status" value="1"/>
</dbReference>
<comment type="caution">
    <text evidence="3">The sequence shown here is derived from an EMBL/GenBank/DDBJ whole genome shotgun (WGS) entry which is preliminary data.</text>
</comment>
<dbReference type="AlphaFoldDB" id="A0AAV8TBP7"/>
<gene>
    <name evidence="3" type="ORF">K2173_006027</name>
</gene>
<feature type="coiled-coil region" evidence="1">
    <location>
        <begin position="106"/>
        <end position="140"/>
    </location>
</feature>